<dbReference type="InterPro" id="IPR029069">
    <property type="entry name" value="HotDog_dom_sf"/>
</dbReference>
<comment type="similarity">
    <text evidence="1">Belongs to the thioesterase PaaI family.</text>
</comment>
<dbReference type="CDD" id="cd03443">
    <property type="entry name" value="PaaI_thioesterase"/>
    <property type="match status" value="1"/>
</dbReference>
<proteinExistence type="inferred from homology"/>
<dbReference type="EMBL" id="JAUHLN010000002">
    <property type="protein sequence ID" value="MDN4073568.1"/>
    <property type="molecule type" value="Genomic_DNA"/>
</dbReference>
<evidence type="ECO:0000313" key="5">
    <source>
        <dbReference type="Proteomes" id="UP001168694"/>
    </source>
</evidence>
<comment type="caution">
    <text evidence="4">The sequence shown here is derived from an EMBL/GenBank/DDBJ whole genome shotgun (WGS) entry which is preliminary data.</text>
</comment>
<dbReference type="Gene3D" id="3.10.129.10">
    <property type="entry name" value="Hotdog Thioesterase"/>
    <property type="match status" value="1"/>
</dbReference>
<dbReference type="InterPro" id="IPR003736">
    <property type="entry name" value="PAAI_dom"/>
</dbReference>
<keyword evidence="5" id="KW-1185">Reference proteome</keyword>
<evidence type="ECO:0000313" key="4">
    <source>
        <dbReference type="EMBL" id="MDN4073568.1"/>
    </source>
</evidence>
<dbReference type="EC" id="3.1.2.-" evidence="4"/>
<name>A0ABT8E6N4_9BACL</name>
<evidence type="ECO:0000256" key="1">
    <source>
        <dbReference type="ARBA" id="ARBA00008324"/>
    </source>
</evidence>
<dbReference type="Proteomes" id="UP001168694">
    <property type="component" value="Unassembled WGS sequence"/>
</dbReference>
<dbReference type="InterPro" id="IPR039298">
    <property type="entry name" value="ACOT13"/>
</dbReference>
<organism evidence="4 5">
    <name type="scientific">Fictibacillus terranigra</name>
    <dbReference type="NCBI Taxonomy" id="3058424"/>
    <lineage>
        <taxon>Bacteria</taxon>
        <taxon>Bacillati</taxon>
        <taxon>Bacillota</taxon>
        <taxon>Bacilli</taxon>
        <taxon>Bacillales</taxon>
        <taxon>Fictibacillaceae</taxon>
        <taxon>Fictibacillus</taxon>
    </lineage>
</organism>
<sequence>MGLYDELASFLAEASDEEIHLLSGIMKSLKNKRENTRSSYISSLMDMHLNIIDEHNLEITIPITPLLSNTLGMVHGGLTATLLDTAMGTAASLTLPEGSAAVTLEMKVNYTSPGTGKFLRCKAEVLSRGKKVIVMEAKVYGDQNQLVAVSTGTFFIIKK</sequence>
<dbReference type="GO" id="GO:0016787">
    <property type="term" value="F:hydrolase activity"/>
    <property type="evidence" value="ECO:0007669"/>
    <property type="project" value="UniProtKB-KW"/>
</dbReference>
<evidence type="ECO:0000259" key="3">
    <source>
        <dbReference type="Pfam" id="PF03061"/>
    </source>
</evidence>
<dbReference type="PANTHER" id="PTHR21660:SF1">
    <property type="entry name" value="ACYL-COENZYME A THIOESTERASE 13"/>
    <property type="match status" value="1"/>
</dbReference>
<keyword evidence="2 4" id="KW-0378">Hydrolase</keyword>
<evidence type="ECO:0000256" key="2">
    <source>
        <dbReference type="ARBA" id="ARBA00022801"/>
    </source>
</evidence>
<dbReference type="PANTHER" id="PTHR21660">
    <property type="entry name" value="THIOESTERASE SUPERFAMILY MEMBER-RELATED"/>
    <property type="match status" value="1"/>
</dbReference>
<dbReference type="RefSeq" id="WP_290399680.1">
    <property type="nucleotide sequence ID" value="NZ_JAUHLN010000002.1"/>
</dbReference>
<dbReference type="SUPFAM" id="SSF54637">
    <property type="entry name" value="Thioesterase/thiol ester dehydrase-isomerase"/>
    <property type="match status" value="1"/>
</dbReference>
<dbReference type="InterPro" id="IPR006683">
    <property type="entry name" value="Thioestr_dom"/>
</dbReference>
<accession>A0ABT8E6N4</accession>
<gene>
    <name evidence="4" type="ORF">QYF49_11210</name>
</gene>
<reference evidence="4" key="1">
    <citation type="submission" date="2023-06" db="EMBL/GenBank/DDBJ databases">
        <title>Draft Genome Sequences of Representative Paenibacillus Polymyxa, Bacillus cereus, Fictibacillus sp., and Brevibacillus agri Strains Isolated from Amazonian Dark Earth.</title>
        <authorList>
            <person name="Pellegrinetti T.A."/>
            <person name="Cunha I.C.M."/>
            <person name="Chaves M.G."/>
            <person name="Freitas A.S."/>
            <person name="Silva A.V.R."/>
            <person name="Tsai S.M."/>
            <person name="Mendes L.W."/>
        </authorList>
    </citation>
    <scope>NUCLEOTIDE SEQUENCE</scope>
    <source>
        <strain evidence="4">CENA-BCM004</strain>
    </source>
</reference>
<feature type="domain" description="Thioesterase" evidence="3">
    <location>
        <begin position="72"/>
        <end position="147"/>
    </location>
</feature>
<dbReference type="Pfam" id="PF03061">
    <property type="entry name" value="4HBT"/>
    <property type="match status" value="1"/>
</dbReference>
<protein>
    <submittedName>
        <fullName evidence="4">PaaI family thioesterase</fullName>
        <ecNumber evidence="4">3.1.2.-</ecNumber>
    </submittedName>
</protein>
<dbReference type="NCBIfam" id="TIGR00369">
    <property type="entry name" value="unchar_dom_1"/>
    <property type="match status" value="1"/>
</dbReference>